<evidence type="ECO:0000313" key="2">
    <source>
        <dbReference type="Proteomes" id="UP001364764"/>
    </source>
</evidence>
<name>A0ABD8AVA4_PAEAM</name>
<protein>
    <submittedName>
        <fullName evidence="1">Uncharacterized protein</fullName>
    </submittedName>
</protein>
<dbReference type="AlphaFoldDB" id="A0ABD8AVA4"/>
<dbReference type="RefSeq" id="WP_338707829.1">
    <property type="nucleotide sequence ID" value="NZ_CP145892.1"/>
</dbReference>
<dbReference type="GeneID" id="93474752"/>
<proteinExistence type="predicted"/>
<accession>A0ABD8AVA4</accession>
<evidence type="ECO:0000313" key="1">
    <source>
        <dbReference type="EMBL" id="WWP21504.1"/>
    </source>
</evidence>
<dbReference type="Proteomes" id="UP001364764">
    <property type="component" value="Chromosome"/>
</dbReference>
<reference evidence="1 2" key="1">
    <citation type="submission" date="2024-02" db="EMBL/GenBank/DDBJ databases">
        <title>Complete sequences of two Paenibacillus sp. strains and one Lysinibacillus strain isolated from the environment on STAA medium highlight biotechnological potential.</title>
        <authorList>
            <person name="Attere S.A."/>
            <person name="Piche L.C."/>
            <person name="Intertaglia L."/>
            <person name="Lami R."/>
            <person name="Charette S.J."/>
            <person name="Vincent A.T."/>
        </authorList>
    </citation>
    <scope>NUCLEOTIDE SEQUENCE [LARGE SCALE GENOMIC DNA]</scope>
    <source>
        <strain evidence="1 2">Y5S-7</strain>
    </source>
</reference>
<sequence>MSDMNHNNNNEHPDFNEISGEENILVRGAAFAILVAHQQVNGAASALESLQSDPDFGSSAMRVLQLKQGSNNQ</sequence>
<gene>
    <name evidence="1" type="ORF">V6668_04765</name>
</gene>
<dbReference type="EMBL" id="CP145892">
    <property type="protein sequence ID" value="WWP21504.1"/>
    <property type="molecule type" value="Genomic_DNA"/>
</dbReference>
<organism evidence="1 2">
    <name type="scientific">Paenibacillus amylolyticus</name>
    <dbReference type="NCBI Taxonomy" id="1451"/>
    <lineage>
        <taxon>Bacteria</taxon>
        <taxon>Bacillati</taxon>
        <taxon>Bacillota</taxon>
        <taxon>Bacilli</taxon>
        <taxon>Bacillales</taxon>
        <taxon>Paenibacillaceae</taxon>
        <taxon>Paenibacillus</taxon>
    </lineage>
</organism>